<evidence type="ECO:0000313" key="3">
    <source>
        <dbReference type="Proteomes" id="UP001165063"/>
    </source>
</evidence>
<evidence type="ECO:0000313" key="2">
    <source>
        <dbReference type="EMBL" id="GME75522.1"/>
    </source>
</evidence>
<sequence>MEAAIETAIEPEIESAIEPEIDHVTAFDPDIERVELDIVATGAEIDIASHGTDISAVKVANSFDEPSVSPALIEVTDLSATDVGAATGSNSYCVSDLDSATSSNVTGKPVDTVEATEVPEDVDAETVGSVEVSEDVKASKYAESDTAEVSEDVEDDTVEDSETVNISEDSY</sequence>
<feature type="region of interest" description="Disordered" evidence="1">
    <location>
        <begin position="96"/>
        <end position="171"/>
    </location>
</feature>
<accession>A0A9W6WBV6</accession>
<reference evidence="2" key="1">
    <citation type="submission" date="2023-04" db="EMBL/GenBank/DDBJ databases">
        <title>Ambrosiozyma monospora NBRC 1965.</title>
        <authorList>
            <person name="Ichikawa N."/>
            <person name="Sato H."/>
            <person name="Tonouchi N."/>
        </authorList>
    </citation>
    <scope>NUCLEOTIDE SEQUENCE</scope>
    <source>
        <strain evidence="2">NBRC 1965</strain>
    </source>
</reference>
<dbReference type="Proteomes" id="UP001165063">
    <property type="component" value="Unassembled WGS sequence"/>
</dbReference>
<organism evidence="2 3">
    <name type="scientific">Ambrosiozyma monospora</name>
    <name type="common">Yeast</name>
    <name type="synonym">Endomycopsis monosporus</name>
    <dbReference type="NCBI Taxonomy" id="43982"/>
    <lineage>
        <taxon>Eukaryota</taxon>
        <taxon>Fungi</taxon>
        <taxon>Dikarya</taxon>
        <taxon>Ascomycota</taxon>
        <taxon>Saccharomycotina</taxon>
        <taxon>Pichiomycetes</taxon>
        <taxon>Pichiales</taxon>
        <taxon>Pichiaceae</taxon>
        <taxon>Ambrosiozyma</taxon>
    </lineage>
</organism>
<feature type="compositionally biased region" description="Acidic residues" evidence="1">
    <location>
        <begin position="145"/>
        <end position="162"/>
    </location>
</feature>
<feature type="compositionally biased region" description="Basic and acidic residues" evidence="1">
    <location>
        <begin position="134"/>
        <end position="143"/>
    </location>
</feature>
<dbReference type="AlphaFoldDB" id="A0A9W6WBV6"/>
<name>A0A9W6WBV6_AMBMO</name>
<proteinExistence type="predicted"/>
<evidence type="ECO:0000256" key="1">
    <source>
        <dbReference type="SAM" id="MobiDB-lite"/>
    </source>
</evidence>
<feature type="compositionally biased region" description="Polar residues" evidence="1">
    <location>
        <begin position="96"/>
        <end position="106"/>
    </location>
</feature>
<comment type="caution">
    <text evidence="2">The sequence shown here is derived from an EMBL/GenBank/DDBJ whole genome shotgun (WGS) entry which is preliminary data.</text>
</comment>
<protein>
    <submittedName>
        <fullName evidence="2">Unnamed protein product</fullName>
    </submittedName>
</protein>
<keyword evidence="3" id="KW-1185">Reference proteome</keyword>
<gene>
    <name evidence="2" type="ORF">Amon01_000958000</name>
</gene>
<dbReference type="EMBL" id="BSXU01011670">
    <property type="protein sequence ID" value="GME75522.1"/>
    <property type="molecule type" value="Genomic_DNA"/>
</dbReference>